<feature type="signal peptide" evidence="1">
    <location>
        <begin position="1"/>
        <end position="22"/>
    </location>
</feature>
<dbReference type="SUPFAM" id="SSF63829">
    <property type="entry name" value="Calcium-dependent phosphotriesterase"/>
    <property type="match status" value="1"/>
</dbReference>
<evidence type="ECO:0000313" key="2">
    <source>
        <dbReference type="EMBL" id="CAD6448552.1"/>
    </source>
</evidence>
<proteinExistence type="predicted"/>
<gene>
    <name evidence="2" type="ORF">SCLTRI_LOCUS8344</name>
</gene>
<keyword evidence="1" id="KW-0732">Signal</keyword>
<keyword evidence="3" id="KW-1185">Reference proteome</keyword>
<evidence type="ECO:0000256" key="1">
    <source>
        <dbReference type="SAM" id="SignalP"/>
    </source>
</evidence>
<evidence type="ECO:0000313" key="3">
    <source>
        <dbReference type="Proteomes" id="UP000624404"/>
    </source>
</evidence>
<dbReference type="PANTHER" id="PTHR42060">
    <property type="entry name" value="NHL REPEAT-CONTAINING PROTEIN-RELATED"/>
    <property type="match status" value="1"/>
</dbReference>
<comment type="caution">
    <text evidence="2">The sequence shown here is derived from an EMBL/GenBank/DDBJ whole genome shotgun (WGS) entry which is preliminary data.</text>
</comment>
<dbReference type="PANTHER" id="PTHR42060:SF1">
    <property type="entry name" value="NHL REPEAT-CONTAINING PROTEIN"/>
    <property type="match status" value="1"/>
</dbReference>
<organism evidence="2 3">
    <name type="scientific">Sclerotinia trifoliorum</name>
    <dbReference type="NCBI Taxonomy" id="28548"/>
    <lineage>
        <taxon>Eukaryota</taxon>
        <taxon>Fungi</taxon>
        <taxon>Dikarya</taxon>
        <taxon>Ascomycota</taxon>
        <taxon>Pezizomycotina</taxon>
        <taxon>Leotiomycetes</taxon>
        <taxon>Helotiales</taxon>
        <taxon>Sclerotiniaceae</taxon>
        <taxon>Sclerotinia</taxon>
    </lineage>
</organism>
<dbReference type="AlphaFoldDB" id="A0A8H2W2P3"/>
<dbReference type="OrthoDB" id="9977941at2759"/>
<dbReference type="Proteomes" id="UP000624404">
    <property type="component" value="Unassembled WGS sequence"/>
</dbReference>
<sequence length="356" mass="37681">MKASIMSAALSALSFLPSLSTCTPIAQSSSVSDSAFHPNLPLAVKSLKTFSYPSWAENLAIRSNGDILVSRFDTPEVLLVSHTNAFEPITISTFDSITYKGCLGISETTKDVFYVITSAQIDDSFAKASGVNSIWKINMNTFAQRNGVVTSPATVTKLVDITSADFLNGMTTLDDENILVGDAYNGWVYKICVTTGAYEILINDPKMKFPVGASAALGVNGIKISSSYLYWTNTAIGSVNRIKIKINGTPIGSSEVVVSNVPKADDFVFKSDGTIWVAQNQVDELSYIPVGKKQATLVAGSVISTTLAGVTSGHFGRTIMDANILYLATSGGIASPINGTISVAGSILMIDTAGFF</sequence>
<accession>A0A8H2W2P3</accession>
<dbReference type="InterPro" id="IPR052998">
    <property type="entry name" value="Hetero-Diels-Alderase-like"/>
</dbReference>
<protein>
    <submittedName>
        <fullName evidence="2">B7defad7-cbd1-47bf-b1fd-7e883bbe3459</fullName>
    </submittedName>
</protein>
<name>A0A8H2W2P3_9HELO</name>
<dbReference type="Gene3D" id="2.120.10.30">
    <property type="entry name" value="TolB, C-terminal domain"/>
    <property type="match status" value="1"/>
</dbReference>
<dbReference type="EMBL" id="CAJHIA010000032">
    <property type="protein sequence ID" value="CAD6448552.1"/>
    <property type="molecule type" value="Genomic_DNA"/>
</dbReference>
<reference evidence="2" key="1">
    <citation type="submission" date="2020-10" db="EMBL/GenBank/DDBJ databases">
        <authorList>
            <person name="Kusch S."/>
        </authorList>
    </citation>
    <scope>NUCLEOTIDE SEQUENCE</scope>
    <source>
        <strain evidence="2">SwB9</strain>
    </source>
</reference>
<dbReference type="InterPro" id="IPR011042">
    <property type="entry name" value="6-blade_b-propeller_TolB-like"/>
</dbReference>
<feature type="chain" id="PRO_5034323865" evidence="1">
    <location>
        <begin position="23"/>
        <end position="356"/>
    </location>
</feature>